<feature type="signal peptide" evidence="1">
    <location>
        <begin position="1"/>
        <end position="20"/>
    </location>
</feature>
<evidence type="ECO:0000313" key="3">
    <source>
        <dbReference type="Proteomes" id="UP000501128"/>
    </source>
</evidence>
<dbReference type="KEGG" id="srho:HH216_25200"/>
<sequence>MKALKVLSLCLLLITTGACQKDVVTEGEKMAQSVQAVVNEKNVRLANVIVGTVQQQYGAVFAIEGQFLTIADSYGYKQYYNLSKLIKFNTGRNVADGPLVLVFYF</sequence>
<name>A0A7L5DWB9_9BACT</name>
<keyword evidence="3" id="KW-1185">Reference proteome</keyword>
<dbReference type="AlphaFoldDB" id="A0A7L5DWB9"/>
<protein>
    <recommendedName>
        <fullName evidence="4">DUF4359 domain-containing protein</fullName>
    </recommendedName>
</protein>
<organism evidence="2 3">
    <name type="scientific">Spirosoma rhododendri</name>
    <dbReference type="NCBI Taxonomy" id="2728024"/>
    <lineage>
        <taxon>Bacteria</taxon>
        <taxon>Pseudomonadati</taxon>
        <taxon>Bacteroidota</taxon>
        <taxon>Cytophagia</taxon>
        <taxon>Cytophagales</taxon>
        <taxon>Cytophagaceae</taxon>
        <taxon>Spirosoma</taxon>
    </lineage>
</organism>
<evidence type="ECO:0000256" key="1">
    <source>
        <dbReference type="SAM" id="SignalP"/>
    </source>
</evidence>
<geneLocation type="plasmid" evidence="2 3">
    <name>unnamed1</name>
</geneLocation>
<evidence type="ECO:0000313" key="2">
    <source>
        <dbReference type="EMBL" id="QJD81643.1"/>
    </source>
</evidence>
<evidence type="ECO:0008006" key="4">
    <source>
        <dbReference type="Google" id="ProtNLM"/>
    </source>
</evidence>
<dbReference type="EMBL" id="CP051678">
    <property type="protein sequence ID" value="QJD81643.1"/>
    <property type="molecule type" value="Genomic_DNA"/>
</dbReference>
<feature type="chain" id="PRO_5029869992" description="DUF4359 domain-containing protein" evidence="1">
    <location>
        <begin position="21"/>
        <end position="105"/>
    </location>
</feature>
<keyword evidence="2" id="KW-0614">Plasmid</keyword>
<accession>A0A7L5DWB9</accession>
<dbReference type="Proteomes" id="UP000501128">
    <property type="component" value="Plasmid unnamed1"/>
</dbReference>
<dbReference type="RefSeq" id="WP_169553660.1">
    <property type="nucleotide sequence ID" value="NZ_CP051678.1"/>
</dbReference>
<proteinExistence type="predicted"/>
<reference evidence="2 3" key="1">
    <citation type="submission" date="2020-04" db="EMBL/GenBank/DDBJ databases">
        <title>Genome sequencing of novel species.</title>
        <authorList>
            <person name="Heo J."/>
            <person name="Kim S.-J."/>
            <person name="Kim J.-S."/>
            <person name="Hong S.-B."/>
            <person name="Kwon S.-W."/>
        </authorList>
    </citation>
    <scope>NUCLEOTIDE SEQUENCE [LARGE SCALE GENOMIC DNA]</scope>
    <source>
        <strain evidence="2 3">CJU-R4</strain>
        <plasmid evidence="2 3">unnamed1</plasmid>
    </source>
</reference>
<keyword evidence="1" id="KW-0732">Signal</keyword>
<dbReference type="PROSITE" id="PS51257">
    <property type="entry name" value="PROKAR_LIPOPROTEIN"/>
    <property type="match status" value="1"/>
</dbReference>
<gene>
    <name evidence="2" type="ORF">HH216_25200</name>
</gene>